<keyword evidence="1" id="KW-0547">Nucleotide-binding</keyword>
<gene>
    <name evidence="1" type="ORF">LOK49_LG02G01890</name>
</gene>
<accession>A0ACC0IR06</accession>
<reference evidence="1 2" key="1">
    <citation type="journal article" date="2022" name="Plant J.">
        <title>Chromosome-level genome of Camellia lanceoleosa provides a valuable resource for understanding genome evolution and self-incompatibility.</title>
        <authorList>
            <person name="Gong W."/>
            <person name="Xiao S."/>
            <person name="Wang L."/>
            <person name="Liao Z."/>
            <person name="Chang Y."/>
            <person name="Mo W."/>
            <person name="Hu G."/>
            <person name="Li W."/>
            <person name="Zhao G."/>
            <person name="Zhu H."/>
            <person name="Hu X."/>
            <person name="Ji K."/>
            <person name="Xiang X."/>
            <person name="Song Q."/>
            <person name="Yuan D."/>
            <person name="Jin S."/>
            <person name="Zhang L."/>
        </authorList>
    </citation>
    <scope>NUCLEOTIDE SEQUENCE [LARGE SCALE GENOMIC DNA]</scope>
    <source>
        <strain evidence="1">SQ_2022a</strain>
    </source>
</reference>
<evidence type="ECO:0000313" key="2">
    <source>
        <dbReference type="Proteomes" id="UP001060215"/>
    </source>
</evidence>
<protein>
    <submittedName>
        <fullName evidence="1">Helicase and polymerase-containing protein TEBICHI</fullName>
    </submittedName>
</protein>
<keyword evidence="1" id="KW-0067">ATP-binding</keyword>
<name>A0ACC0IR06_9ERIC</name>
<organism evidence="1 2">
    <name type="scientific">Camellia lanceoleosa</name>
    <dbReference type="NCBI Taxonomy" id="1840588"/>
    <lineage>
        <taxon>Eukaryota</taxon>
        <taxon>Viridiplantae</taxon>
        <taxon>Streptophyta</taxon>
        <taxon>Embryophyta</taxon>
        <taxon>Tracheophyta</taxon>
        <taxon>Spermatophyta</taxon>
        <taxon>Magnoliopsida</taxon>
        <taxon>eudicotyledons</taxon>
        <taxon>Gunneridae</taxon>
        <taxon>Pentapetalae</taxon>
        <taxon>asterids</taxon>
        <taxon>Ericales</taxon>
        <taxon>Theaceae</taxon>
        <taxon>Camellia</taxon>
    </lineage>
</organism>
<keyword evidence="1" id="KW-0378">Hydrolase</keyword>
<sequence>MVKDGVDGGVAEGEGVAGVGEGDDGGFRAAQVAELTGLLEECYVALKITISTVRSSSTRPPTSSTNTAYLTSPSILVNSLLTKWESSSVLFHASMNLGRRVWEAMQAVGPLSTIRHIAKFLRKFPVNNDQSEFFDITSAIDALRKCPAGLDPIFEETLSSGVAYHHLWSNQLQDILPGIINQLGPNNLDNLRKLGGSSKRALVQSLC</sequence>
<dbReference type="Proteomes" id="UP001060215">
    <property type="component" value="Chromosome 3"/>
</dbReference>
<keyword evidence="2" id="KW-1185">Reference proteome</keyword>
<dbReference type="EMBL" id="CM045760">
    <property type="protein sequence ID" value="KAI8028128.1"/>
    <property type="molecule type" value="Genomic_DNA"/>
</dbReference>
<keyword evidence="1" id="KW-0347">Helicase</keyword>
<evidence type="ECO:0000313" key="1">
    <source>
        <dbReference type="EMBL" id="KAI8028128.1"/>
    </source>
</evidence>
<proteinExistence type="predicted"/>
<comment type="caution">
    <text evidence="1">The sequence shown here is derived from an EMBL/GenBank/DDBJ whole genome shotgun (WGS) entry which is preliminary data.</text>
</comment>